<sequence>MAADVITPEVTNIQPANDWKFEITPYAWATGLKGDISPFRRLPSVSIEKDFSDVLEDLNGAIFLNAWGTNGEFGFLADIMYVNLSEAHGFGPIPLPIGHATTNLDVKVDASIFSGTFMGAYRVASNENFALDALGGVRFFHVWTDLKLNARINNTPLHADYRLKSSFGWADPLVGARLQYDFNDKLQLVTQADVGGFNVGSDLTVQAIATLKYAINDKTSLALGYKYMDIDYSRDGRVFDSTLHGPLIGLTFRF</sequence>
<accession>A0A364JU70</accession>
<evidence type="ECO:0000313" key="1">
    <source>
        <dbReference type="EMBL" id="RAK27326.1"/>
    </source>
</evidence>
<organism evidence="1 2">
    <name type="scientific">Falsochrobactrum ovis</name>
    <dbReference type="NCBI Taxonomy" id="1293442"/>
    <lineage>
        <taxon>Bacteria</taxon>
        <taxon>Pseudomonadati</taxon>
        <taxon>Pseudomonadota</taxon>
        <taxon>Alphaproteobacteria</taxon>
        <taxon>Hyphomicrobiales</taxon>
        <taxon>Brucellaceae</taxon>
        <taxon>Falsochrobactrum</taxon>
    </lineage>
</organism>
<evidence type="ECO:0008006" key="3">
    <source>
        <dbReference type="Google" id="ProtNLM"/>
    </source>
</evidence>
<comment type="caution">
    <text evidence="1">The sequence shown here is derived from an EMBL/GenBank/DDBJ whole genome shotgun (WGS) entry which is preliminary data.</text>
</comment>
<protein>
    <recommendedName>
        <fullName evidence="3">Outer membrane protein with beta-barrel domain</fullName>
    </recommendedName>
</protein>
<dbReference type="AlphaFoldDB" id="A0A364JU70"/>
<reference evidence="1 2" key="1">
    <citation type="submission" date="2018-06" db="EMBL/GenBank/DDBJ databases">
        <title>Genomic Encyclopedia of Type Strains, Phase IV (KMG-IV): sequencing the most valuable type-strain genomes for metagenomic binning, comparative biology and taxonomic classification.</title>
        <authorList>
            <person name="Goeker M."/>
        </authorList>
    </citation>
    <scope>NUCLEOTIDE SEQUENCE [LARGE SCALE GENOMIC DNA]</scope>
    <source>
        <strain evidence="1 2">DSM 26720</strain>
    </source>
</reference>
<dbReference type="Proteomes" id="UP000249453">
    <property type="component" value="Unassembled WGS sequence"/>
</dbReference>
<dbReference type="EMBL" id="QLMK01000010">
    <property type="protein sequence ID" value="RAK27326.1"/>
    <property type="molecule type" value="Genomic_DNA"/>
</dbReference>
<gene>
    <name evidence="1" type="ORF">C7374_11045</name>
</gene>
<dbReference type="Gene3D" id="2.40.160.20">
    <property type="match status" value="1"/>
</dbReference>
<keyword evidence="2" id="KW-1185">Reference proteome</keyword>
<evidence type="ECO:0000313" key="2">
    <source>
        <dbReference type="Proteomes" id="UP000249453"/>
    </source>
</evidence>
<dbReference type="InterPro" id="IPR011250">
    <property type="entry name" value="OMP/PagP_B-barrel"/>
</dbReference>
<name>A0A364JU70_9HYPH</name>
<proteinExistence type="predicted"/>
<dbReference type="SUPFAM" id="SSF56925">
    <property type="entry name" value="OMPA-like"/>
    <property type="match status" value="1"/>
</dbReference>